<dbReference type="SUPFAM" id="SSF56524">
    <property type="entry name" value="Oxidoreductase molybdopterin-binding domain"/>
    <property type="match status" value="1"/>
</dbReference>
<dbReference type="PROSITE" id="PS51257">
    <property type="entry name" value="PROKAR_LIPOPROTEIN"/>
    <property type="match status" value="1"/>
</dbReference>
<organism evidence="3 4">
    <name type="scientific">Natranaerobius thermophilus (strain ATCC BAA-1301 / DSM 18059 / JW/NM-WN-LF)</name>
    <dbReference type="NCBI Taxonomy" id="457570"/>
    <lineage>
        <taxon>Bacteria</taxon>
        <taxon>Bacillati</taxon>
        <taxon>Bacillota</taxon>
        <taxon>Clostridia</taxon>
        <taxon>Natranaerobiales</taxon>
        <taxon>Natranaerobiaceae</taxon>
        <taxon>Natranaerobius</taxon>
    </lineage>
</organism>
<reference evidence="3 4" key="2">
    <citation type="journal article" date="2011" name="J. Bacteriol.">
        <title>Complete genome sequence of the anaerobic, halophilic alkalithermophile Natranaerobius thermophilus JW/NM-WN-LF.</title>
        <authorList>
            <person name="Zhao B."/>
            <person name="Mesbah N.M."/>
            <person name="Dalin E."/>
            <person name="Goodwin L."/>
            <person name="Nolan M."/>
            <person name="Pitluck S."/>
            <person name="Chertkov O."/>
            <person name="Brettin T.S."/>
            <person name="Han J."/>
            <person name="Larimer F.W."/>
            <person name="Land M.L."/>
            <person name="Hauser L."/>
            <person name="Kyrpides N."/>
            <person name="Wiegel J."/>
        </authorList>
    </citation>
    <scope>NUCLEOTIDE SEQUENCE [LARGE SCALE GENOMIC DNA]</scope>
    <source>
        <strain evidence="4">ATCC BAA-1301 / DSM 18059 / JW/NM-WN-LF</strain>
    </source>
</reference>
<evidence type="ECO:0000313" key="3">
    <source>
        <dbReference type="EMBL" id="ACB83928.1"/>
    </source>
</evidence>
<feature type="domain" description="Oxidoreductase molybdopterin-binding" evidence="2">
    <location>
        <begin position="95"/>
        <end position="178"/>
    </location>
</feature>
<feature type="signal peptide" evidence="1">
    <location>
        <begin position="1"/>
        <end position="25"/>
    </location>
</feature>
<dbReference type="InterPro" id="IPR000572">
    <property type="entry name" value="OxRdtase_Mopterin-bd_dom"/>
</dbReference>
<protein>
    <recommendedName>
        <fullName evidence="2">Oxidoreductase molybdopterin-binding domain-containing protein</fullName>
    </recommendedName>
</protein>
<feature type="chain" id="PRO_5038848464" description="Oxidoreductase molybdopterin-binding domain-containing protein" evidence="1">
    <location>
        <begin position="26"/>
        <end position="381"/>
    </location>
</feature>
<dbReference type="EMBL" id="CP001034">
    <property type="protein sequence ID" value="ACB83928.1"/>
    <property type="molecule type" value="Genomic_DNA"/>
</dbReference>
<dbReference type="Proteomes" id="UP000001683">
    <property type="component" value="Chromosome"/>
</dbReference>
<accession>B2A594</accession>
<dbReference type="HOGENOM" id="CLU_754256_0_0_9"/>
<proteinExistence type="predicted"/>
<dbReference type="OrthoDB" id="9806398at2"/>
<dbReference type="STRING" id="457570.Nther_0331"/>
<evidence type="ECO:0000259" key="2">
    <source>
        <dbReference type="Pfam" id="PF00174"/>
    </source>
</evidence>
<keyword evidence="1" id="KW-0732">Signal</keyword>
<name>B2A594_NATTJ</name>
<dbReference type="Gene3D" id="3.90.420.10">
    <property type="entry name" value="Oxidoreductase, molybdopterin-binding domain"/>
    <property type="match status" value="1"/>
</dbReference>
<dbReference type="InterPro" id="IPR036374">
    <property type="entry name" value="OxRdtase_Mopterin-bd_sf"/>
</dbReference>
<reference evidence="3 4" key="1">
    <citation type="submission" date="2008-04" db="EMBL/GenBank/DDBJ databases">
        <title>Complete sequence of chromosome of Natranaerobius thermophilus JW/NM-WN-LF.</title>
        <authorList>
            <consortium name="US DOE Joint Genome Institute"/>
            <person name="Copeland A."/>
            <person name="Lucas S."/>
            <person name="Lapidus A."/>
            <person name="Glavina del Rio T."/>
            <person name="Dalin E."/>
            <person name="Tice H."/>
            <person name="Bruce D."/>
            <person name="Goodwin L."/>
            <person name="Pitluck S."/>
            <person name="Chertkov O."/>
            <person name="Brettin T."/>
            <person name="Detter J.C."/>
            <person name="Han C."/>
            <person name="Kuske C.R."/>
            <person name="Schmutz J."/>
            <person name="Larimer F."/>
            <person name="Land M."/>
            <person name="Hauser L."/>
            <person name="Kyrpides N."/>
            <person name="Lykidis A."/>
            <person name="Mesbah N.M."/>
            <person name="Wiegel J."/>
        </authorList>
    </citation>
    <scope>NUCLEOTIDE SEQUENCE [LARGE SCALE GENOMIC DNA]</scope>
    <source>
        <strain evidence="4">ATCC BAA-1301 / DSM 18059 / JW/NM-WN-LF</strain>
    </source>
</reference>
<keyword evidence="4" id="KW-1185">Reference proteome</keyword>
<gene>
    <name evidence="3" type="ordered locus">Nther_0331</name>
</gene>
<dbReference type="KEGG" id="nth:Nther_0331"/>
<dbReference type="AlphaFoldDB" id="B2A594"/>
<evidence type="ECO:0000256" key="1">
    <source>
        <dbReference type="SAM" id="SignalP"/>
    </source>
</evidence>
<dbReference type="RefSeq" id="WP_012446816.1">
    <property type="nucleotide sequence ID" value="NC_010718.1"/>
</dbReference>
<dbReference type="Pfam" id="PF00174">
    <property type="entry name" value="Oxidored_molyb"/>
    <property type="match status" value="1"/>
</dbReference>
<sequence length="381" mass="42882">MFKLFKSFVKMFVILSLLVVLTGCGGEDMTDQKEDSANGEVADEYPGEKDVITIVCEEDGEFEFSVEELMELKSVTEDIVRTDDDGEIEDEYPIKGTLFKDLLALIDKDSDNLDAIRLTAGDGYSVKVPDEILENRDVILAYEIDNEPLHEDTRPIRAFIPEEEAMYWVSNLVEIELVGYDAEISDQEASTLEEINFLETLVLELDEIDYEGEDEGKAVKTSDLFSDLDTTQDVYLLASDGFDKNEEYKTFIDAYILTEGDNTPAFRSPELPRGMHVRDLVWILTGETGFFSVEQGMEKFEEMSVEDDTGVSLKDLVDKFGLSESDKYELEAIDGYSVEIDREDLSSGIVYIRDSGEVSSAFDGLPRSKAVKDLLSIRPVK</sequence>
<evidence type="ECO:0000313" key="4">
    <source>
        <dbReference type="Proteomes" id="UP000001683"/>
    </source>
</evidence>
<dbReference type="InParanoid" id="B2A594"/>
<dbReference type="eggNOG" id="COG2041">
    <property type="taxonomic scope" value="Bacteria"/>
</dbReference>